<gene>
    <name evidence="1" type="ORF">AMJ39_03145</name>
</gene>
<dbReference type="Proteomes" id="UP000052008">
    <property type="component" value="Unassembled WGS sequence"/>
</dbReference>
<evidence type="ECO:0008006" key="3">
    <source>
        <dbReference type="Google" id="ProtNLM"/>
    </source>
</evidence>
<dbReference type="EMBL" id="LIZS01000012">
    <property type="protein sequence ID" value="KPJ53798.1"/>
    <property type="molecule type" value="Genomic_DNA"/>
</dbReference>
<organism evidence="1 2">
    <name type="scientific">candidate division TA06 bacterium DG_24</name>
    <dbReference type="NCBI Taxonomy" id="1703770"/>
    <lineage>
        <taxon>Bacteria</taxon>
        <taxon>Bacteria division TA06</taxon>
    </lineage>
</organism>
<dbReference type="InterPro" id="IPR036278">
    <property type="entry name" value="Sialidase_sf"/>
</dbReference>
<evidence type="ECO:0000313" key="2">
    <source>
        <dbReference type="Proteomes" id="UP000052008"/>
    </source>
</evidence>
<dbReference type="PATRIC" id="fig|1703770.3.peg.1293"/>
<name>A0A0S7WUG3_UNCT6</name>
<dbReference type="CDD" id="cd15482">
    <property type="entry name" value="Sialidase_non-viral"/>
    <property type="match status" value="1"/>
</dbReference>
<reference evidence="1 2" key="1">
    <citation type="journal article" date="2015" name="Microbiome">
        <title>Genomic resolution of linkages in carbon, nitrogen, and sulfur cycling among widespread estuary sediment bacteria.</title>
        <authorList>
            <person name="Baker B.J."/>
            <person name="Lazar C.S."/>
            <person name="Teske A.P."/>
            <person name="Dick G.J."/>
        </authorList>
    </citation>
    <scope>NUCLEOTIDE SEQUENCE [LARGE SCALE GENOMIC DNA]</scope>
    <source>
        <strain evidence="1">DG_24</strain>
    </source>
</reference>
<comment type="caution">
    <text evidence="1">The sequence shown here is derived from an EMBL/GenBank/DDBJ whole genome shotgun (WGS) entry which is preliminary data.</text>
</comment>
<dbReference type="SUPFAM" id="SSF50939">
    <property type="entry name" value="Sialidases"/>
    <property type="match status" value="1"/>
</dbReference>
<proteinExistence type="predicted"/>
<protein>
    <recommendedName>
        <fullName evidence="3">Sialidase domain-containing protein</fullName>
    </recommendedName>
</protein>
<sequence length="927" mass="98976">MDTTRGEAEMKCAMNSFCPLSGPGLIVVLALVISQSVWADVRVNDDPPGQRQETTRADRAVAVDESGAIHVVWSDHRSGGSASDIYYASSVDGGLSFSANVQVNTESGDLCAHREAAVAVGTDGGICVTWIEETAGSGGTLQWRVLFARSTEGEERFCEQVPVSDEAWSSAWKRAPSMAVDASGNIYIVWEDARDGTRQTYSSVSSDGGFEWTTDEPVAHVPGATSAYSITPSITFDPMSGLVAVAYYAKFRYAPEGEGGGGTAPTVYVSRSTGLGSGFEHAVQVPDVQAQDSLSCPSIGADGRAKLYVAWSDRRNGDYDIWVSGSTDGGASFEEDVLISDDLTGSEQLLPSVSAGNVDGQPDSRAVVWVGYCDRRSGDWECYLARSFNSGQSFGPSRRPYSTAVPGPRILPSIHVDASNAAHCVWTDRREDAGDIYYHRTVRCFLIWDNDSGVTFNDPDAQWQSLYCLSGLHETTSPEAELGQALALADPAAMVVTSVQDADLGEYDLRDYDAVFVALGWRPESLSCGGTIESTEASQLVEYLKVGGGVFCEGNDGFEQYSQPPDTLDSLFAHYFGGILADTSVGQVDSIVGQAGTVFGGLRFVYSSNDLGPHTSIDVIDALPGYGSEVFSAGVSDARLGNGLGIRSVRYKAIYFSFALGALENQGVNTKSEVIERILDVLCPDRPYIELDIEGDVSEREAVSYCPGDSLALTYLIRNCTDEKFTGSLHLVLRGGPSASHYIASEACTVAARDSLMGSRHGDAIPMGVIPSDNYRLVGYVSYSPDPQSIVKGPVLAEDDFHVIIFSPVSTSLIPDAFPTIIPPGGGEVGYTAVLRNAVDRDVTVDVWTAVLGPVGPIIDPVFGPHTVAIGPLDSLSLHRVDVVPGWAPTGMYCYCLNSGIKPMGGLCRRESAAIWTQACFEAYKLP</sequence>
<evidence type="ECO:0000313" key="1">
    <source>
        <dbReference type="EMBL" id="KPJ53798.1"/>
    </source>
</evidence>
<dbReference type="AlphaFoldDB" id="A0A0S7WUG3"/>
<dbReference type="STRING" id="1703770.AMJ39_03145"/>
<dbReference type="Gene3D" id="2.120.10.10">
    <property type="match status" value="1"/>
</dbReference>
<accession>A0A0S7WUG3</accession>